<proteinExistence type="predicted"/>
<keyword evidence="3" id="KW-1185">Reference proteome</keyword>
<dbReference type="InterPro" id="IPR046521">
    <property type="entry name" value="DUF6698"/>
</dbReference>
<sequence length="477" mass="51689">MATDADIDPQLLAQSMAADQNKRKPNATDKVSATRGSKKPKKSKNSDKEIYELVGRKLVCLAHPFASPQTALCVGPKYDKSHEGEIEMTGEEMARQLDIYHAILIHSPYLQGDLETPGRIRQKDMDEICMWIARGMTLEPPIGKKVDKSDHGFNHVQLARMLCPCKKLIAFAEDPDAIIGVLQDGQINATASNWPTIFYADGVYDPEDRLKGLFCGHAAFRFYMHLFIGPSAAAADTVIGNPSRPSKNHLWNLTKVTPQIITYVHVVLYFTLTTAPCWCTIVGQMDLDEMASLIIEMFADPDDWTQSTLAWWNKRAFSKATALVKDEADSDDDITAIRAQRAGKAKWLIRRMPAGYEFTTPPPEESSGSAPTTSATLPTSASSTSLSTSMASTSISAMFSTAGAAEDSDFSPPPSDNELDGPLAHKGTDPTPPNIASTSACTANAMPLVTGNLTTGLAKSKKKGSAGKKTHGCKNGF</sequence>
<dbReference type="OrthoDB" id="3220614at2759"/>
<dbReference type="EMBL" id="KN822067">
    <property type="protein sequence ID" value="KIM60029.1"/>
    <property type="molecule type" value="Genomic_DNA"/>
</dbReference>
<evidence type="ECO:0000256" key="1">
    <source>
        <dbReference type="SAM" id="MobiDB-lite"/>
    </source>
</evidence>
<evidence type="ECO:0000313" key="3">
    <source>
        <dbReference type="Proteomes" id="UP000053989"/>
    </source>
</evidence>
<name>A0A0C3DV44_9AGAM</name>
<dbReference type="InParanoid" id="A0A0C3DV44"/>
<evidence type="ECO:0000313" key="2">
    <source>
        <dbReference type="EMBL" id="KIM60029.1"/>
    </source>
</evidence>
<feature type="region of interest" description="Disordered" evidence="1">
    <location>
        <begin position="15"/>
        <end position="47"/>
    </location>
</feature>
<protein>
    <submittedName>
        <fullName evidence="2">Uncharacterized protein</fullName>
    </submittedName>
</protein>
<dbReference type="AlphaFoldDB" id="A0A0C3DV44"/>
<dbReference type="HOGENOM" id="CLU_042183_0_0_1"/>
<feature type="compositionally biased region" description="Low complexity" evidence="1">
    <location>
        <begin position="365"/>
        <end position="386"/>
    </location>
</feature>
<dbReference type="Pfam" id="PF20414">
    <property type="entry name" value="DUF6698"/>
    <property type="match status" value="1"/>
</dbReference>
<gene>
    <name evidence="2" type="ORF">SCLCIDRAFT_26944</name>
</gene>
<dbReference type="STRING" id="1036808.A0A0C3DV44"/>
<reference evidence="3" key="2">
    <citation type="submission" date="2015-01" db="EMBL/GenBank/DDBJ databases">
        <title>Evolutionary Origins and Diversification of the Mycorrhizal Mutualists.</title>
        <authorList>
            <consortium name="DOE Joint Genome Institute"/>
            <consortium name="Mycorrhizal Genomics Consortium"/>
            <person name="Kohler A."/>
            <person name="Kuo A."/>
            <person name="Nagy L.G."/>
            <person name="Floudas D."/>
            <person name="Copeland A."/>
            <person name="Barry K.W."/>
            <person name="Cichocki N."/>
            <person name="Veneault-Fourrey C."/>
            <person name="LaButti K."/>
            <person name="Lindquist E.A."/>
            <person name="Lipzen A."/>
            <person name="Lundell T."/>
            <person name="Morin E."/>
            <person name="Murat C."/>
            <person name="Riley R."/>
            <person name="Ohm R."/>
            <person name="Sun H."/>
            <person name="Tunlid A."/>
            <person name="Henrissat B."/>
            <person name="Grigoriev I.V."/>
            <person name="Hibbett D.S."/>
            <person name="Martin F."/>
        </authorList>
    </citation>
    <scope>NUCLEOTIDE SEQUENCE [LARGE SCALE GENOMIC DNA]</scope>
    <source>
        <strain evidence="3">Foug A</strain>
    </source>
</reference>
<feature type="compositionally biased region" description="Basic residues" evidence="1">
    <location>
        <begin position="459"/>
        <end position="477"/>
    </location>
</feature>
<dbReference type="Proteomes" id="UP000053989">
    <property type="component" value="Unassembled WGS sequence"/>
</dbReference>
<feature type="region of interest" description="Disordered" evidence="1">
    <location>
        <begin position="455"/>
        <end position="477"/>
    </location>
</feature>
<feature type="region of interest" description="Disordered" evidence="1">
    <location>
        <begin position="356"/>
        <end position="386"/>
    </location>
</feature>
<feature type="region of interest" description="Disordered" evidence="1">
    <location>
        <begin position="403"/>
        <end position="440"/>
    </location>
</feature>
<reference evidence="2 3" key="1">
    <citation type="submission" date="2014-04" db="EMBL/GenBank/DDBJ databases">
        <authorList>
            <consortium name="DOE Joint Genome Institute"/>
            <person name="Kuo A."/>
            <person name="Kohler A."/>
            <person name="Nagy L.G."/>
            <person name="Floudas D."/>
            <person name="Copeland A."/>
            <person name="Barry K.W."/>
            <person name="Cichocki N."/>
            <person name="Veneault-Fourrey C."/>
            <person name="LaButti K."/>
            <person name="Lindquist E.A."/>
            <person name="Lipzen A."/>
            <person name="Lundell T."/>
            <person name="Morin E."/>
            <person name="Murat C."/>
            <person name="Sun H."/>
            <person name="Tunlid A."/>
            <person name="Henrissat B."/>
            <person name="Grigoriev I.V."/>
            <person name="Hibbett D.S."/>
            <person name="Martin F."/>
            <person name="Nordberg H.P."/>
            <person name="Cantor M.N."/>
            <person name="Hua S.X."/>
        </authorList>
    </citation>
    <scope>NUCLEOTIDE SEQUENCE [LARGE SCALE GENOMIC DNA]</scope>
    <source>
        <strain evidence="2 3">Foug A</strain>
    </source>
</reference>
<accession>A0A0C3DV44</accession>
<organism evidence="2 3">
    <name type="scientific">Scleroderma citrinum Foug A</name>
    <dbReference type="NCBI Taxonomy" id="1036808"/>
    <lineage>
        <taxon>Eukaryota</taxon>
        <taxon>Fungi</taxon>
        <taxon>Dikarya</taxon>
        <taxon>Basidiomycota</taxon>
        <taxon>Agaricomycotina</taxon>
        <taxon>Agaricomycetes</taxon>
        <taxon>Agaricomycetidae</taxon>
        <taxon>Boletales</taxon>
        <taxon>Sclerodermatineae</taxon>
        <taxon>Sclerodermataceae</taxon>
        <taxon>Scleroderma</taxon>
    </lineage>
</organism>